<keyword evidence="5" id="KW-0692">RNA repair</keyword>
<dbReference type="NCBIfam" id="NF007153">
    <property type="entry name" value="PRK09588.1"/>
    <property type="match status" value="1"/>
</dbReference>
<feature type="binding site" evidence="10">
    <location>
        <begin position="239"/>
        <end position="240"/>
    </location>
    <ligand>
        <name>GMP</name>
        <dbReference type="ChEBI" id="CHEBI:58115"/>
    </ligand>
</feature>
<evidence type="ECO:0000313" key="12">
    <source>
        <dbReference type="EMBL" id="MDC8015747.1"/>
    </source>
</evidence>
<dbReference type="NCBIfam" id="TIGR03073">
    <property type="entry name" value="release_rtcB"/>
    <property type="match status" value="1"/>
</dbReference>
<keyword evidence="3 11" id="KW-0479">Metal-binding</keyword>
<dbReference type="GO" id="GO:0046872">
    <property type="term" value="F:metal ion binding"/>
    <property type="evidence" value="ECO:0007669"/>
    <property type="project" value="UniProtKB-KW"/>
</dbReference>
<gene>
    <name evidence="12" type="ORF">OD750_024735</name>
</gene>
<dbReference type="GO" id="GO:0042245">
    <property type="term" value="P:RNA repair"/>
    <property type="evidence" value="ECO:0007669"/>
    <property type="project" value="UniProtKB-KW"/>
</dbReference>
<dbReference type="Gene3D" id="3.90.1860.10">
    <property type="entry name" value="tRNA-splicing ligase RtcB"/>
    <property type="match status" value="1"/>
</dbReference>
<comment type="caution">
    <text evidence="12">The sequence shown here is derived from an EMBL/GenBank/DDBJ whole genome shotgun (WGS) entry which is preliminary data.</text>
</comment>
<evidence type="ECO:0000256" key="5">
    <source>
        <dbReference type="ARBA" id="ARBA00022800"/>
    </source>
</evidence>
<dbReference type="InterPro" id="IPR001233">
    <property type="entry name" value="RtcB"/>
</dbReference>
<dbReference type="GO" id="GO:0006396">
    <property type="term" value="P:RNA processing"/>
    <property type="evidence" value="ECO:0007669"/>
    <property type="project" value="InterPro"/>
</dbReference>
<feature type="binding site" evidence="11">
    <location>
        <position position="168"/>
    </location>
    <ligand>
        <name>Mn(2+)</name>
        <dbReference type="ChEBI" id="CHEBI:29035"/>
        <label>2</label>
    </ligand>
</feature>
<comment type="cofactor">
    <cofactor evidence="11">
        <name>Mn(2+)</name>
        <dbReference type="ChEBI" id="CHEBI:29035"/>
    </cofactor>
    <text evidence="11">Binds 2 manganese ions per subunit.</text>
</comment>
<evidence type="ECO:0000256" key="6">
    <source>
        <dbReference type="ARBA" id="ARBA00023134"/>
    </source>
</evidence>
<evidence type="ECO:0000256" key="11">
    <source>
        <dbReference type="PIRSR" id="PIRSR601233-3"/>
    </source>
</evidence>
<dbReference type="Proteomes" id="UP001139971">
    <property type="component" value="Unassembled WGS sequence"/>
</dbReference>
<proteinExistence type="predicted"/>
<evidence type="ECO:0000256" key="10">
    <source>
        <dbReference type="PIRSR" id="PIRSR601233-2"/>
    </source>
</evidence>
<dbReference type="SUPFAM" id="SSF103365">
    <property type="entry name" value="Hypothetical protein PH1602"/>
    <property type="match status" value="1"/>
</dbReference>
<dbReference type="AlphaFoldDB" id="A0A9X4BLV6"/>
<feature type="active site" description="GMP-histidine intermediate" evidence="9">
    <location>
        <position position="294"/>
    </location>
</feature>
<feature type="binding site" evidence="11">
    <location>
        <position position="137"/>
    </location>
    <ligand>
        <name>Mn(2+)</name>
        <dbReference type="ChEBI" id="CHEBI:29035"/>
        <label>1</label>
    </ligand>
</feature>
<feature type="binding site" evidence="11">
    <location>
        <position position="74"/>
    </location>
    <ligand>
        <name>Mn(2+)</name>
        <dbReference type="ChEBI" id="CHEBI:29035"/>
        <label>1</label>
    </ligand>
</feature>
<feature type="binding site" evidence="11">
    <location>
        <position position="239"/>
    </location>
    <ligand>
        <name>Mn(2+)</name>
        <dbReference type="ChEBI" id="CHEBI:29035"/>
        <label>2</label>
    </ligand>
</feature>
<keyword evidence="7 11" id="KW-0464">Manganese</keyword>
<dbReference type="PANTHER" id="PTHR11118">
    <property type="entry name" value="RNA-SPLICING LIGASE RTCB HOMOLOG"/>
    <property type="match status" value="1"/>
</dbReference>
<dbReference type="RefSeq" id="WP_263541295.1">
    <property type="nucleotide sequence ID" value="NZ_JAOVZO020000020.1"/>
</dbReference>
<evidence type="ECO:0000256" key="4">
    <source>
        <dbReference type="ARBA" id="ARBA00022741"/>
    </source>
</evidence>
<dbReference type="InterPro" id="IPR036025">
    <property type="entry name" value="RtcB-like_sf"/>
</dbReference>
<reference evidence="12" key="1">
    <citation type="submission" date="2023-02" db="EMBL/GenBank/DDBJ databases">
        <title>Tahibacter soli sp. nov. isolated from soil.</title>
        <authorList>
            <person name="Baek J.H."/>
            <person name="Lee J.K."/>
            <person name="Choi D.G."/>
            <person name="Jeon C.O."/>
        </authorList>
    </citation>
    <scope>NUCLEOTIDE SEQUENCE</scope>
    <source>
        <strain evidence="12">BL</strain>
    </source>
</reference>
<dbReference type="Pfam" id="PF01139">
    <property type="entry name" value="RtcB"/>
    <property type="match status" value="2"/>
</dbReference>
<keyword evidence="2 12" id="KW-0436">Ligase</keyword>
<keyword evidence="13" id="KW-1185">Reference proteome</keyword>
<dbReference type="PANTHER" id="PTHR11118:SF1">
    <property type="entry name" value="RNA-SPLICING LIGASE RTCB HOMOLOG"/>
    <property type="match status" value="1"/>
</dbReference>
<evidence type="ECO:0000256" key="8">
    <source>
        <dbReference type="ARBA" id="ARBA00047746"/>
    </source>
</evidence>
<dbReference type="InterPro" id="IPR017510">
    <property type="entry name" value="RtcB2"/>
</dbReference>
<organism evidence="12 13">
    <name type="scientific">Tahibacter soli</name>
    <dbReference type="NCBI Taxonomy" id="2983605"/>
    <lineage>
        <taxon>Bacteria</taxon>
        <taxon>Pseudomonadati</taxon>
        <taxon>Pseudomonadota</taxon>
        <taxon>Gammaproteobacteria</taxon>
        <taxon>Lysobacterales</taxon>
        <taxon>Rhodanobacteraceae</taxon>
        <taxon>Tahibacter</taxon>
    </lineage>
</organism>
<evidence type="ECO:0000256" key="3">
    <source>
        <dbReference type="ARBA" id="ARBA00022723"/>
    </source>
</evidence>
<feature type="binding site" evidence="10">
    <location>
        <position position="277"/>
    </location>
    <ligand>
        <name>GMP</name>
        <dbReference type="ChEBI" id="CHEBI:58115"/>
    </ligand>
</feature>
<name>A0A9X4BLV6_9GAMM</name>
<accession>A0A9X4BLV6</accession>
<sequence>MGNSIRIPSDGVSVIAVDDTWIEGKAIQQLETTARLPGMHRVVGMPDLHPGRGYPVGAAFFSTNRLYPALVGNDIGCGMALWRTDIAAAKLNIDKLEKRLGSIDAPLDPAWNDVVAALDLPPTGHERALGTIGGGNHFAELQALDECYDDDAVARMGIDRRHLLLLVHSGSRGLGEAILRDHVARHGHAGLERGGADCAQYLDRHAQALRFARANRSLIAQRMLMRLRASGSTAIDVDHNLVAPAIVDGLAGWLHRKGATPSDAGPVVIPGSRGDYSYLVEPVADARSLYSLAHGAGRKWMRTECKDRLSARYSVAQLARTALGSRVVCDDRALIYEEAPEAYKSIDSVVAALRAAGLVRLLARLRPVLTYKTRECCE</sequence>
<dbReference type="GO" id="GO:0170057">
    <property type="term" value="F:RNA ligase (GTP) activity"/>
    <property type="evidence" value="ECO:0007669"/>
    <property type="project" value="UniProtKB-EC"/>
</dbReference>
<comment type="catalytic activity">
    <reaction evidence="8">
        <text>a 3'-end 3'-phospho-ribonucleotide-RNA + a 5'-end dephospho-ribonucleoside-RNA + GTP = a ribonucleotidyl-ribonucleotide-RNA + GMP + diphosphate</text>
        <dbReference type="Rhea" id="RHEA:68076"/>
        <dbReference type="Rhea" id="RHEA-COMP:10463"/>
        <dbReference type="Rhea" id="RHEA-COMP:13936"/>
        <dbReference type="Rhea" id="RHEA-COMP:17355"/>
        <dbReference type="ChEBI" id="CHEBI:33019"/>
        <dbReference type="ChEBI" id="CHEBI:37565"/>
        <dbReference type="ChEBI" id="CHEBI:58115"/>
        <dbReference type="ChEBI" id="CHEBI:83062"/>
        <dbReference type="ChEBI" id="CHEBI:138284"/>
        <dbReference type="ChEBI" id="CHEBI:173118"/>
        <dbReference type="EC" id="6.5.1.8"/>
    </reaction>
</comment>
<dbReference type="GO" id="GO:0003972">
    <property type="term" value="F:RNA ligase (ATP) activity"/>
    <property type="evidence" value="ECO:0007669"/>
    <property type="project" value="TreeGrafter"/>
</dbReference>
<feature type="binding site" evidence="10">
    <location>
        <position position="372"/>
    </location>
    <ligand>
        <name>GMP</name>
        <dbReference type="ChEBI" id="CHEBI:58115"/>
    </ligand>
</feature>
<protein>
    <recommendedName>
        <fullName evidence="1">3'-phosphate/5'-hydroxy nucleic acid ligase</fullName>
        <ecNumber evidence="1">6.5.1.8</ecNumber>
    </recommendedName>
</protein>
<feature type="binding site" evidence="10">
    <location>
        <begin position="294"/>
        <end position="297"/>
    </location>
    <ligand>
        <name>GMP</name>
        <dbReference type="ChEBI" id="CHEBI:58115"/>
    </ligand>
</feature>
<evidence type="ECO:0000256" key="9">
    <source>
        <dbReference type="PIRSR" id="PIRSR601233-1"/>
    </source>
</evidence>
<dbReference type="EMBL" id="JAOVZO020000020">
    <property type="protein sequence ID" value="MDC8015747.1"/>
    <property type="molecule type" value="Genomic_DNA"/>
</dbReference>
<dbReference type="GO" id="GO:0005525">
    <property type="term" value="F:GTP binding"/>
    <property type="evidence" value="ECO:0007669"/>
    <property type="project" value="UniProtKB-KW"/>
</dbReference>
<evidence type="ECO:0000313" key="13">
    <source>
        <dbReference type="Proteomes" id="UP001139971"/>
    </source>
</evidence>
<evidence type="ECO:0000256" key="1">
    <source>
        <dbReference type="ARBA" id="ARBA00012726"/>
    </source>
</evidence>
<keyword evidence="6 10" id="KW-0342">GTP-binding</keyword>
<evidence type="ECO:0000256" key="7">
    <source>
        <dbReference type="ARBA" id="ARBA00023211"/>
    </source>
</evidence>
<feature type="binding site" evidence="10">
    <location>
        <begin position="136"/>
        <end position="140"/>
    </location>
    <ligand>
        <name>GMP</name>
        <dbReference type="ChEBI" id="CHEBI:58115"/>
    </ligand>
</feature>
<evidence type="ECO:0000256" key="2">
    <source>
        <dbReference type="ARBA" id="ARBA00022598"/>
    </source>
</evidence>
<keyword evidence="4 10" id="KW-0547">Nucleotide-binding</keyword>
<dbReference type="EC" id="6.5.1.8" evidence="1"/>